<dbReference type="RefSeq" id="WP_166535434.1">
    <property type="nucleotide sequence ID" value="NZ_JAABLM010000001.1"/>
</dbReference>
<dbReference type="Pfam" id="PF08570">
    <property type="entry name" value="DUF1761"/>
    <property type="match status" value="1"/>
</dbReference>
<feature type="transmembrane region" description="Helical" evidence="1">
    <location>
        <begin position="137"/>
        <end position="156"/>
    </location>
</feature>
<accession>A0ABW9Z439</accession>
<keyword evidence="3" id="KW-1185">Reference proteome</keyword>
<dbReference type="InterPro" id="IPR013879">
    <property type="entry name" value="DUF1761"/>
</dbReference>
<keyword evidence="1" id="KW-0472">Membrane</keyword>
<dbReference type="Proteomes" id="UP000798602">
    <property type="component" value="Unassembled WGS sequence"/>
</dbReference>
<keyword evidence="1" id="KW-1133">Transmembrane helix</keyword>
<name>A0ABW9Z439_9FLAO</name>
<evidence type="ECO:0000313" key="3">
    <source>
        <dbReference type="Proteomes" id="UP000798602"/>
    </source>
</evidence>
<feature type="transmembrane region" description="Helical" evidence="1">
    <location>
        <begin position="49"/>
        <end position="71"/>
    </location>
</feature>
<proteinExistence type="predicted"/>
<evidence type="ECO:0000256" key="1">
    <source>
        <dbReference type="SAM" id="Phobius"/>
    </source>
</evidence>
<organism evidence="2 3">
    <name type="scientific">Flavobacterium ichthyis</name>
    <dbReference type="NCBI Taxonomy" id="2698827"/>
    <lineage>
        <taxon>Bacteria</taxon>
        <taxon>Pseudomonadati</taxon>
        <taxon>Bacteroidota</taxon>
        <taxon>Flavobacteriia</taxon>
        <taxon>Flavobacteriales</taxon>
        <taxon>Flavobacteriaceae</taxon>
        <taxon>Flavobacterium</taxon>
    </lineage>
</organism>
<evidence type="ECO:0000313" key="2">
    <source>
        <dbReference type="EMBL" id="NBL63595.1"/>
    </source>
</evidence>
<protein>
    <submittedName>
        <fullName evidence="2">DUF1761 family protein</fullName>
    </submittedName>
</protein>
<gene>
    <name evidence="2" type="ORF">GV828_00085</name>
</gene>
<sequence>MEINYLTLPVSGMVALFLGFIWYNPNVLGKIWMKESKLTDAQISSGNIIKIYGLTFIFAMMIAMIMHPIVIHQYGALGMIGGIEKIAKPSYTAFMNDYGNDFRSFKHGAFHGFFVGLMLALPIFATNALFERKSWKYILINGGYWVALLTIVGGIVCGWK</sequence>
<feature type="transmembrane region" description="Helical" evidence="1">
    <location>
        <begin position="109"/>
        <end position="130"/>
    </location>
</feature>
<comment type="caution">
    <text evidence="2">The sequence shown here is derived from an EMBL/GenBank/DDBJ whole genome shotgun (WGS) entry which is preliminary data.</text>
</comment>
<dbReference type="EMBL" id="JAABLM010000001">
    <property type="protein sequence ID" value="NBL63595.1"/>
    <property type="molecule type" value="Genomic_DNA"/>
</dbReference>
<feature type="transmembrane region" description="Helical" evidence="1">
    <location>
        <begin position="6"/>
        <end position="28"/>
    </location>
</feature>
<reference evidence="3" key="1">
    <citation type="submission" date="2020-01" db="EMBL/GenBank/DDBJ databases">
        <title>Sphingomonas sp. strain CSW-10.</title>
        <authorList>
            <person name="Chen W.-M."/>
        </authorList>
    </citation>
    <scope>NUCLEOTIDE SEQUENCE [LARGE SCALE GENOMIC DNA]</scope>
    <source>
        <strain evidence="3">NST-5</strain>
    </source>
</reference>
<keyword evidence="1" id="KW-0812">Transmembrane</keyword>